<evidence type="ECO:0000313" key="1">
    <source>
        <dbReference type="EMBL" id="GKT37208.1"/>
    </source>
</evidence>
<proteinExistence type="predicted"/>
<gene>
    <name evidence="1" type="ORF">ADUPG1_010043</name>
</gene>
<reference evidence="1" key="1">
    <citation type="submission" date="2022-03" db="EMBL/GenBank/DDBJ databases">
        <title>Draft genome sequence of Aduncisulcus paluster, a free-living microaerophilic Fornicata.</title>
        <authorList>
            <person name="Yuyama I."/>
            <person name="Kume K."/>
            <person name="Tamura T."/>
            <person name="Inagaki Y."/>
            <person name="Hashimoto T."/>
        </authorList>
    </citation>
    <scope>NUCLEOTIDE SEQUENCE</scope>
    <source>
        <strain evidence="1">NY0171</strain>
    </source>
</reference>
<evidence type="ECO:0000313" key="2">
    <source>
        <dbReference type="Proteomes" id="UP001057375"/>
    </source>
</evidence>
<dbReference type="Proteomes" id="UP001057375">
    <property type="component" value="Unassembled WGS sequence"/>
</dbReference>
<accession>A0ABQ5KXN9</accession>
<name>A0ABQ5KXN9_9EUKA</name>
<dbReference type="EMBL" id="BQXS01011418">
    <property type="protein sequence ID" value="GKT37208.1"/>
    <property type="molecule type" value="Genomic_DNA"/>
</dbReference>
<comment type="caution">
    <text evidence="1">The sequence shown here is derived from an EMBL/GenBank/DDBJ whole genome shotgun (WGS) entry which is preliminary data.</text>
</comment>
<keyword evidence="2" id="KW-1185">Reference proteome</keyword>
<protein>
    <submittedName>
        <fullName evidence="1">Uncharacterized protein</fullName>
    </submittedName>
</protein>
<feature type="non-terminal residue" evidence="1">
    <location>
        <position position="1"/>
    </location>
</feature>
<sequence>IGEDYECPSIEAIIREQRKKYGGSVGTIEGMRCAVAGVEHEEGWDQSQ</sequence>
<organism evidence="1 2">
    <name type="scientific">Aduncisulcus paluster</name>
    <dbReference type="NCBI Taxonomy" id="2918883"/>
    <lineage>
        <taxon>Eukaryota</taxon>
        <taxon>Metamonada</taxon>
        <taxon>Carpediemonas-like organisms</taxon>
        <taxon>Aduncisulcus</taxon>
    </lineage>
</organism>